<name>K5WFE2_PHACS</name>
<evidence type="ECO:0000313" key="2">
    <source>
        <dbReference type="Proteomes" id="UP000008370"/>
    </source>
</evidence>
<gene>
    <name evidence="1" type="ORF">PHACADRAFT_202281</name>
</gene>
<proteinExistence type="predicted"/>
<dbReference type="GeneID" id="18911835"/>
<dbReference type="EMBL" id="JH930668">
    <property type="protein sequence ID" value="EKM48882.1"/>
    <property type="molecule type" value="Genomic_DNA"/>
</dbReference>
<dbReference type="InterPro" id="IPR041078">
    <property type="entry name" value="Plavaka"/>
</dbReference>
<dbReference type="KEGG" id="pco:PHACADRAFT_202281"/>
<evidence type="ECO:0000313" key="1">
    <source>
        <dbReference type="EMBL" id="EKM48882.1"/>
    </source>
</evidence>
<dbReference type="OrthoDB" id="3199698at2759"/>
<dbReference type="AlphaFoldDB" id="K5WFE2"/>
<dbReference type="HOGENOM" id="CLU_006344_14_0_1"/>
<dbReference type="Pfam" id="PF18759">
    <property type="entry name" value="Plavaka"/>
    <property type="match status" value="1"/>
</dbReference>
<dbReference type="Proteomes" id="UP000008370">
    <property type="component" value="Unassembled WGS sequence"/>
</dbReference>
<reference evidence="1 2" key="1">
    <citation type="journal article" date="2012" name="BMC Genomics">
        <title>Comparative genomics of the white-rot fungi, Phanerochaete carnosa and P. chrysosporium, to elucidate the genetic basis of the distinct wood types they colonize.</title>
        <authorList>
            <person name="Suzuki H."/>
            <person name="MacDonald J."/>
            <person name="Syed K."/>
            <person name="Salamov A."/>
            <person name="Hori C."/>
            <person name="Aerts A."/>
            <person name="Henrissat B."/>
            <person name="Wiebenga A."/>
            <person name="vanKuyk P.A."/>
            <person name="Barry K."/>
            <person name="Lindquist E."/>
            <person name="LaButti K."/>
            <person name="Lapidus A."/>
            <person name="Lucas S."/>
            <person name="Coutinho P."/>
            <person name="Gong Y."/>
            <person name="Samejima M."/>
            <person name="Mahadevan R."/>
            <person name="Abou-Zaid M."/>
            <person name="de Vries R.P."/>
            <person name="Igarashi K."/>
            <person name="Yadav J.S."/>
            <person name="Grigoriev I.V."/>
            <person name="Master E.R."/>
        </authorList>
    </citation>
    <scope>NUCLEOTIDE SEQUENCE [LARGE SCALE GENOMIC DNA]</scope>
    <source>
        <strain evidence="1 2">HHB-10118-sp</strain>
    </source>
</reference>
<protein>
    <submittedName>
        <fullName evidence="1">Uncharacterized protein</fullName>
    </submittedName>
</protein>
<accession>K5WFE2</accession>
<keyword evidence="2" id="KW-1185">Reference proteome</keyword>
<dbReference type="RefSeq" id="XP_007402565.1">
    <property type="nucleotide sequence ID" value="XM_007402503.1"/>
</dbReference>
<sequence>MFTLTATGAVLKLTGIWTPHTGTPCDVNGNDLPPNTLLAPLPEKASDDYYPFDSRVEFELADFFFRKAEMSASDVDELMQLWAATLPEDEDPPFADNKDVKNAIDAIPLGEVDWQSFSVSYGGPRPSCNIPPWMDDEYRVYFKDPLKVARSQLANPEFVDSIDYTPKRIFDRHNKREYKDFMSGNWAWRQADEIAQDPEAHGATFCPLILGSDKTTVSVATGQNDYYPLYQSIGLIHNSARRAHKGAVALTAFLAIPKTERDFKDDPHFRKFRRQLFHMSLKFILQSVRSVMTTPEVTRCADGHYRRVIYGLGPYIADYPEQALLACIVQGWCPRCAAPSNNLDDGDNVPRSHEHTRALLKTFDLKTLWDDYGIVGDLVPFTVDFPRADIHELLAPDLLHQVIKGTFKDHLVTWTVQYITNEYGSEAPKILADIDRRFNICGSQLPWVEAFPARPGV</sequence>
<dbReference type="InParanoid" id="K5WFE2"/>
<organism evidence="1 2">
    <name type="scientific">Phanerochaete carnosa (strain HHB-10118-sp)</name>
    <name type="common">White-rot fungus</name>
    <name type="synonym">Peniophora carnosa</name>
    <dbReference type="NCBI Taxonomy" id="650164"/>
    <lineage>
        <taxon>Eukaryota</taxon>
        <taxon>Fungi</taxon>
        <taxon>Dikarya</taxon>
        <taxon>Basidiomycota</taxon>
        <taxon>Agaricomycotina</taxon>
        <taxon>Agaricomycetes</taxon>
        <taxon>Polyporales</taxon>
        <taxon>Phanerochaetaceae</taxon>
        <taxon>Phanerochaete</taxon>
    </lineage>
</organism>